<dbReference type="InterPro" id="IPR050546">
    <property type="entry name" value="Glycosyl_Hydrlase_16"/>
</dbReference>
<dbReference type="Gene3D" id="2.60.120.200">
    <property type="match status" value="1"/>
</dbReference>
<dbReference type="Pfam" id="PF00722">
    <property type="entry name" value="Glyco_hydro_16"/>
    <property type="match status" value="1"/>
</dbReference>
<comment type="caution">
    <text evidence="4">The sequence shown here is derived from an EMBL/GenBank/DDBJ whole genome shotgun (WGS) entry which is preliminary data.</text>
</comment>
<dbReference type="SUPFAM" id="SSF49899">
    <property type="entry name" value="Concanavalin A-like lectins/glucanases"/>
    <property type="match status" value="1"/>
</dbReference>
<dbReference type="InterPro" id="IPR000757">
    <property type="entry name" value="Beta-glucanase-like"/>
</dbReference>
<sequence length="701" mass="80184">MTWPYKTSRHQSRTRRSVVRYAKIQAILTWTAAQLCSDWTWMAVAFRQHDARLRAVAFLLWAHMVSGFRQARAEEHLRIRMQKFQSRKTRLVLRAGRVAEAQIQCKRRELQSQAFLRWRYCFQESSKAPSDGAEMAALSQTHRAYRQKVYRLVKRGCRTELANWLQAWRLSVRFSKMMDECSLQQQEMLLQVERSNMWILQLQEERREVEVSRGRLRFHNEWCRRDHLGADASCQSECGRPHRQMRRDTSLHHHRYHHAHHAAVNSVGEAALSQVDNMQDPRPADKFGGPQDNDRLDEVGLGNGTQPKVEGKRAWSQWACALMCASRATDGCCSYKDDSGSCEFLPGSPTRTAETGWTQAQCIPGFGTAKCTPWSAGRCAGAEPEPASPGLPVWELIWEDHFDSETCVPDTAGVLRPSPEFWSAEIGYKRGKELQWYQPKNAECKDGALIITAKRERQAWEKPQGPQCQVVNWDSSEQPLDNISCAVCAPPYFQYYNPCDLVRNDDSGGPACDCSESAEFTSASLMTRGKKEFSYGLFELRAKIDTRPGAWSSWWAVGDFDYVPWPKNGEIDIMDAFQRMVKASVIHAGESGLPSSAIQHADARMIDREWEKYYHTWQLEWDEDFIEIRIDGEVILKLDLSVADSKRTSWPNPFTEGKKFFMILNLAVGGHSGGDASLTQFPSQLHVDYIRVYQKKGTTVS</sequence>
<feature type="region of interest" description="Disordered" evidence="2">
    <location>
        <begin position="279"/>
        <end position="308"/>
    </location>
</feature>
<accession>A0A812TJX4</accession>
<dbReference type="GO" id="GO:0005975">
    <property type="term" value="P:carbohydrate metabolic process"/>
    <property type="evidence" value="ECO:0007669"/>
    <property type="project" value="InterPro"/>
</dbReference>
<dbReference type="PANTHER" id="PTHR10963:SF55">
    <property type="entry name" value="GLYCOSIDE HYDROLASE FAMILY 16 PROTEIN"/>
    <property type="match status" value="1"/>
</dbReference>
<evidence type="ECO:0000259" key="3">
    <source>
        <dbReference type="PROSITE" id="PS51762"/>
    </source>
</evidence>
<reference evidence="4" key="1">
    <citation type="submission" date="2021-02" db="EMBL/GenBank/DDBJ databases">
        <authorList>
            <person name="Dougan E. K."/>
            <person name="Rhodes N."/>
            <person name="Thang M."/>
            <person name="Chan C."/>
        </authorList>
    </citation>
    <scope>NUCLEOTIDE SEQUENCE</scope>
</reference>
<organism evidence="4 5">
    <name type="scientific">Symbiodinium necroappetens</name>
    <dbReference type="NCBI Taxonomy" id="1628268"/>
    <lineage>
        <taxon>Eukaryota</taxon>
        <taxon>Sar</taxon>
        <taxon>Alveolata</taxon>
        <taxon>Dinophyceae</taxon>
        <taxon>Suessiales</taxon>
        <taxon>Symbiodiniaceae</taxon>
        <taxon>Symbiodinium</taxon>
    </lineage>
</organism>
<evidence type="ECO:0000256" key="2">
    <source>
        <dbReference type="SAM" id="MobiDB-lite"/>
    </source>
</evidence>
<keyword evidence="5" id="KW-1185">Reference proteome</keyword>
<dbReference type="PANTHER" id="PTHR10963">
    <property type="entry name" value="GLYCOSYL HYDROLASE-RELATED"/>
    <property type="match status" value="1"/>
</dbReference>
<comment type="similarity">
    <text evidence="1">Belongs to the glycosyl hydrolase 16 family.</text>
</comment>
<dbReference type="EMBL" id="CAJNJA010024375">
    <property type="protein sequence ID" value="CAE7525678.1"/>
    <property type="molecule type" value="Genomic_DNA"/>
</dbReference>
<dbReference type="InterPro" id="IPR013320">
    <property type="entry name" value="ConA-like_dom_sf"/>
</dbReference>
<dbReference type="AlphaFoldDB" id="A0A812TJX4"/>
<feature type="domain" description="GH16" evidence="3">
    <location>
        <begin position="471"/>
        <end position="698"/>
    </location>
</feature>
<proteinExistence type="inferred from homology"/>
<dbReference type="CDD" id="cd08023">
    <property type="entry name" value="GH16_laminarinase_like"/>
    <property type="match status" value="1"/>
</dbReference>
<dbReference type="GO" id="GO:0004553">
    <property type="term" value="F:hydrolase activity, hydrolyzing O-glycosyl compounds"/>
    <property type="evidence" value="ECO:0007669"/>
    <property type="project" value="InterPro"/>
</dbReference>
<evidence type="ECO:0000313" key="5">
    <source>
        <dbReference type="Proteomes" id="UP000601435"/>
    </source>
</evidence>
<dbReference type="PROSITE" id="PS51762">
    <property type="entry name" value="GH16_2"/>
    <property type="match status" value="1"/>
</dbReference>
<dbReference type="OrthoDB" id="419959at2759"/>
<name>A0A812TJX4_9DINO</name>
<gene>
    <name evidence="4" type="primary">bglA</name>
    <name evidence="4" type="ORF">SNEC2469_LOCUS15061</name>
</gene>
<evidence type="ECO:0000313" key="4">
    <source>
        <dbReference type="EMBL" id="CAE7525678.1"/>
    </source>
</evidence>
<protein>
    <submittedName>
        <fullName evidence="4">BglA protein</fullName>
    </submittedName>
</protein>
<dbReference type="Proteomes" id="UP000601435">
    <property type="component" value="Unassembled WGS sequence"/>
</dbReference>
<evidence type="ECO:0000256" key="1">
    <source>
        <dbReference type="ARBA" id="ARBA00006865"/>
    </source>
</evidence>